<sequence length="91" mass="9821">MADNNMPSGEILELIKGQARLETKLDQFFSTQAAMKIELDSLKADIGSVKSDVAEIKAQRRATAAYVAALSTAAGVFWIFVGEKVKKIFGA</sequence>
<protein>
    <submittedName>
        <fullName evidence="2">Uncharacterized protein</fullName>
    </submittedName>
</protein>
<name>A0A9W5AYX5_9HYPH</name>
<keyword evidence="1" id="KW-1133">Transmembrane helix</keyword>
<evidence type="ECO:0000256" key="1">
    <source>
        <dbReference type="SAM" id="Phobius"/>
    </source>
</evidence>
<gene>
    <name evidence="2" type="ORF">AGR2A_Cc120051</name>
</gene>
<dbReference type="RefSeq" id="WP_080822706.1">
    <property type="nucleotide sequence ID" value="NZ_LT009718.1"/>
</dbReference>
<dbReference type="Proteomes" id="UP000191933">
    <property type="component" value="Unassembled WGS sequence"/>
</dbReference>
<dbReference type="EMBL" id="FBVY01000004">
    <property type="protein sequence ID" value="CUW87450.1"/>
    <property type="molecule type" value="Genomic_DNA"/>
</dbReference>
<feature type="transmembrane region" description="Helical" evidence="1">
    <location>
        <begin position="63"/>
        <end position="81"/>
    </location>
</feature>
<evidence type="ECO:0000313" key="3">
    <source>
        <dbReference type="Proteomes" id="UP000191933"/>
    </source>
</evidence>
<keyword evidence="3" id="KW-1185">Reference proteome</keyword>
<keyword evidence="1" id="KW-0812">Transmembrane</keyword>
<dbReference type="AlphaFoldDB" id="A0A9W5AYX5"/>
<proteinExistence type="predicted"/>
<comment type="caution">
    <text evidence="2">The sequence shown here is derived from an EMBL/GenBank/DDBJ whole genome shotgun (WGS) entry which is preliminary data.</text>
</comment>
<evidence type="ECO:0000313" key="2">
    <source>
        <dbReference type="EMBL" id="CUW87450.1"/>
    </source>
</evidence>
<reference evidence="2 3" key="1">
    <citation type="submission" date="2016-01" db="EMBL/GenBank/DDBJ databases">
        <authorList>
            <person name="Regsiter A."/>
            <person name="william w."/>
        </authorList>
    </citation>
    <scope>NUCLEOTIDE SEQUENCE [LARGE SCALE GENOMIC DNA]</scope>
    <source>
        <strain evidence="2 3">CFBP 5494</strain>
    </source>
</reference>
<keyword evidence="1" id="KW-0472">Membrane</keyword>
<organism evidence="2 3">
    <name type="scientific">Agrobacterium genomosp. 2 str. CFBP 5494</name>
    <dbReference type="NCBI Taxonomy" id="1183436"/>
    <lineage>
        <taxon>Bacteria</taxon>
        <taxon>Pseudomonadati</taxon>
        <taxon>Pseudomonadota</taxon>
        <taxon>Alphaproteobacteria</taxon>
        <taxon>Hyphomicrobiales</taxon>
        <taxon>Rhizobiaceae</taxon>
        <taxon>Rhizobium/Agrobacterium group</taxon>
        <taxon>Agrobacterium</taxon>
        <taxon>Agrobacterium tumefaciens complex</taxon>
    </lineage>
</organism>
<accession>A0A9W5AYX5</accession>